<dbReference type="InterPro" id="IPR007492">
    <property type="entry name" value="LytTR_DNA-bd_dom"/>
</dbReference>
<sequence length="254" mass="29422">MSIRVLIVDDEQLARRSIQGFLRDHDQVEVVAECVNGSTAVEAIERHQPDLVFLDMQMPGMTGLDVVSAIGEERMPATVFITAYDKYAVQAFDAHAVDYVLKPFGKERFNKAFGRALDRIKRTPTESQEPEWREALRKLCRQEEYLERIAVSSNGRVTFVKVEDVSYFEAERNSVRILAGKHQFEIRDSLASLEQKLDPRHFVRIHRSTIVHLCKVKEVHPWFNGFHVVVLEDGRQLRMSRYQHDGLKRLMGNR</sequence>
<reference evidence="4 5" key="1">
    <citation type="submission" date="2019-08" db="EMBL/GenBank/DDBJ databases">
        <title>Complete genome sequence of Terriglobus albidus strain ORNL.</title>
        <authorList>
            <person name="Podar M."/>
        </authorList>
    </citation>
    <scope>NUCLEOTIDE SEQUENCE [LARGE SCALE GENOMIC DNA]</scope>
    <source>
        <strain evidence="4 5">ORNL</strain>
    </source>
</reference>
<dbReference type="RefSeq" id="WP_147647595.1">
    <property type="nucleotide sequence ID" value="NZ_CP042806.1"/>
</dbReference>
<dbReference type="Pfam" id="PF00072">
    <property type="entry name" value="Response_reg"/>
    <property type="match status" value="1"/>
</dbReference>
<dbReference type="GO" id="GO:0000156">
    <property type="term" value="F:phosphorelay response regulator activity"/>
    <property type="evidence" value="ECO:0007669"/>
    <property type="project" value="InterPro"/>
</dbReference>
<dbReference type="InterPro" id="IPR001789">
    <property type="entry name" value="Sig_transdc_resp-reg_receiver"/>
</dbReference>
<feature type="domain" description="HTH LytTR-type" evidence="3">
    <location>
        <begin position="149"/>
        <end position="253"/>
    </location>
</feature>
<evidence type="ECO:0000259" key="2">
    <source>
        <dbReference type="PROSITE" id="PS50110"/>
    </source>
</evidence>
<name>A0A5B9EB66_9BACT</name>
<dbReference type="PROSITE" id="PS50930">
    <property type="entry name" value="HTH_LYTTR"/>
    <property type="match status" value="1"/>
</dbReference>
<dbReference type="AlphaFoldDB" id="A0A5B9EB66"/>
<accession>A0A5B9EB66</accession>
<keyword evidence="5" id="KW-1185">Reference proteome</keyword>
<dbReference type="InterPro" id="IPR011006">
    <property type="entry name" value="CheY-like_superfamily"/>
</dbReference>
<feature type="modified residue" description="4-aspartylphosphate" evidence="1">
    <location>
        <position position="55"/>
    </location>
</feature>
<dbReference type="EMBL" id="CP042806">
    <property type="protein sequence ID" value="QEE28405.1"/>
    <property type="molecule type" value="Genomic_DNA"/>
</dbReference>
<dbReference type="SMART" id="SM00850">
    <property type="entry name" value="LytTR"/>
    <property type="match status" value="1"/>
</dbReference>
<dbReference type="Gene3D" id="3.40.50.2300">
    <property type="match status" value="1"/>
</dbReference>
<keyword evidence="1" id="KW-0597">Phosphoprotein</keyword>
<feature type="domain" description="Response regulatory" evidence="2">
    <location>
        <begin position="4"/>
        <end position="117"/>
    </location>
</feature>
<dbReference type="GO" id="GO:0003677">
    <property type="term" value="F:DNA binding"/>
    <property type="evidence" value="ECO:0007669"/>
    <property type="project" value="InterPro"/>
</dbReference>
<protein>
    <submittedName>
        <fullName evidence="4">Response regulator transcription factor</fullName>
    </submittedName>
</protein>
<organism evidence="4 5">
    <name type="scientific">Terriglobus albidus</name>
    <dbReference type="NCBI Taxonomy" id="1592106"/>
    <lineage>
        <taxon>Bacteria</taxon>
        <taxon>Pseudomonadati</taxon>
        <taxon>Acidobacteriota</taxon>
        <taxon>Terriglobia</taxon>
        <taxon>Terriglobales</taxon>
        <taxon>Acidobacteriaceae</taxon>
        <taxon>Terriglobus</taxon>
    </lineage>
</organism>
<dbReference type="KEGG" id="talb:FTW19_10570"/>
<dbReference type="InterPro" id="IPR046947">
    <property type="entry name" value="LytR-like"/>
</dbReference>
<dbReference type="PROSITE" id="PS50110">
    <property type="entry name" value="RESPONSE_REGULATORY"/>
    <property type="match status" value="1"/>
</dbReference>
<evidence type="ECO:0000259" key="3">
    <source>
        <dbReference type="PROSITE" id="PS50930"/>
    </source>
</evidence>
<dbReference type="Pfam" id="PF04397">
    <property type="entry name" value="LytTR"/>
    <property type="match status" value="1"/>
</dbReference>
<dbReference type="SUPFAM" id="SSF52172">
    <property type="entry name" value="CheY-like"/>
    <property type="match status" value="1"/>
</dbReference>
<proteinExistence type="predicted"/>
<dbReference type="Gene3D" id="2.40.50.1020">
    <property type="entry name" value="LytTr DNA-binding domain"/>
    <property type="match status" value="1"/>
</dbReference>
<dbReference type="OrthoDB" id="9809318at2"/>
<evidence type="ECO:0000313" key="4">
    <source>
        <dbReference type="EMBL" id="QEE28405.1"/>
    </source>
</evidence>
<dbReference type="PANTHER" id="PTHR37299:SF1">
    <property type="entry name" value="STAGE 0 SPORULATION PROTEIN A HOMOLOG"/>
    <property type="match status" value="1"/>
</dbReference>
<dbReference type="PANTHER" id="PTHR37299">
    <property type="entry name" value="TRANSCRIPTIONAL REGULATOR-RELATED"/>
    <property type="match status" value="1"/>
</dbReference>
<evidence type="ECO:0000256" key="1">
    <source>
        <dbReference type="PROSITE-ProRule" id="PRU00169"/>
    </source>
</evidence>
<dbReference type="Proteomes" id="UP000321820">
    <property type="component" value="Chromosome"/>
</dbReference>
<dbReference type="SMART" id="SM00448">
    <property type="entry name" value="REC"/>
    <property type="match status" value="1"/>
</dbReference>
<gene>
    <name evidence="4" type="ORF">FTW19_10570</name>
</gene>
<evidence type="ECO:0000313" key="5">
    <source>
        <dbReference type="Proteomes" id="UP000321820"/>
    </source>
</evidence>